<sequence>MTLDEIRPDGTAFVNYELVEAIVNRYTHPKAIGPDAWLESVVRERIWHLGNARARAGLKAEARREAGREQAWLSAQGRLRWGNDWANIIDASDATVDEAHRSMTDIIHDAVVLAAEHRRASWEVQELNDQLIAAVARQADPAEIERRQRVYSDAIERMSRR</sequence>
<gene>
    <name evidence="1" type="ORF">UFOPK3564_03646</name>
</gene>
<dbReference type="AlphaFoldDB" id="A0A6J7KDG0"/>
<dbReference type="EMBL" id="CAFBMK010000374">
    <property type="protein sequence ID" value="CAB4953886.1"/>
    <property type="molecule type" value="Genomic_DNA"/>
</dbReference>
<reference evidence="1" key="1">
    <citation type="submission" date="2020-05" db="EMBL/GenBank/DDBJ databases">
        <authorList>
            <person name="Chiriac C."/>
            <person name="Salcher M."/>
            <person name="Ghai R."/>
            <person name="Kavagutti S V."/>
        </authorList>
    </citation>
    <scope>NUCLEOTIDE SEQUENCE</scope>
</reference>
<organism evidence="1">
    <name type="scientific">freshwater metagenome</name>
    <dbReference type="NCBI Taxonomy" id="449393"/>
    <lineage>
        <taxon>unclassified sequences</taxon>
        <taxon>metagenomes</taxon>
        <taxon>ecological metagenomes</taxon>
    </lineage>
</organism>
<protein>
    <submittedName>
        <fullName evidence="1">Unannotated protein</fullName>
    </submittedName>
</protein>
<evidence type="ECO:0000313" key="1">
    <source>
        <dbReference type="EMBL" id="CAB4953886.1"/>
    </source>
</evidence>
<proteinExistence type="predicted"/>
<accession>A0A6J7KDG0</accession>
<name>A0A6J7KDG0_9ZZZZ</name>